<protein>
    <submittedName>
        <fullName evidence="1">YlzJ-like family protein</fullName>
    </submittedName>
</protein>
<organism evidence="1 2">
    <name type="scientific">Virgibacillus kekensis</name>
    <dbReference type="NCBI Taxonomy" id="202261"/>
    <lineage>
        <taxon>Bacteria</taxon>
        <taxon>Bacillati</taxon>
        <taxon>Bacillota</taxon>
        <taxon>Bacilli</taxon>
        <taxon>Bacillales</taxon>
        <taxon>Bacillaceae</taxon>
        <taxon>Virgibacillus</taxon>
    </lineage>
</organism>
<keyword evidence="2" id="KW-1185">Reference proteome</keyword>
<evidence type="ECO:0000313" key="2">
    <source>
        <dbReference type="Proteomes" id="UP001595989"/>
    </source>
</evidence>
<proteinExistence type="predicted"/>
<reference evidence="2" key="1">
    <citation type="journal article" date="2019" name="Int. J. Syst. Evol. Microbiol.">
        <title>The Global Catalogue of Microorganisms (GCM) 10K type strain sequencing project: providing services to taxonomists for standard genome sequencing and annotation.</title>
        <authorList>
            <consortium name="The Broad Institute Genomics Platform"/>
            <consortium name="The Broad Institute Genome Sequencing Center for Infectious Disease"/>
            <person name="Wu L."/>
            <person name="Ma J."/>
        </authorList>
    </citation>
    <scope>NUCLEOTIDE SEQUENCE [LARGE SCALE GENOMIC DNA]</scope>
    <source>
        <strain evidence="2">CGMCC 4.7426</strain>
    </source>
</reference>
<dbReference type="InterPro" id="IPR025619">
    <property type="entry name" value="YlzJ"/>
</dbReference>
<gene>
    <name evidence="1" type="ORF">ACFO3D_02995</name>
</gene>
<dbReference type="Proteomes" id="UP001595989">
    <property type="component" value="Unassembled WGS sequence"/>
</dbReference>
<dbReference type="EMBL" id="JBHSFU010000003">
    <property type="protein sequence ID" value="MFC4557179.1"/>
    <property type="molecule type" value="Genomic_DNA"/>
</dbReference>
<name>A0ABV9DH95_9BACI</name>
<evidence type="ECO:0000313" key="1">
    <source>
        <dbReference type="EMBL" id="MFC4557179.1"/>
    </source>
</evidence>
<dbReference type="Pfam" id="PF14035">
    <property type="entry name" value="YlzJ"/>
    <property type="match status" value="1"/>
</dbReference>
<comment type="caution">
    <text evidence="1">The sequence shown here is derived from an EMBL/GenBank/DDBJ whole genome shotgun (WGS) entry which is preliminary data.</text>
</comment>
<accession>A0ABV9DH95</accession>
<dbReference type="RefSeq" id="WP_390293117.1">
    <property type="nucleotide sequence ID" value="NZ_JBHSFU010000003.1"/>
</dbReference>
<sequence length="69" mass="8009">MILYTPLSPNDIFPSEEKDFNNRQCVNYNGKQLYVEQTEDGGYRLLQLLSTDPQDFMNSDYNPGTILKD</sequence>